<sequence length="535" mass="59107">MQATLSPSPLSLDYLGLYPGDDTQVYTQTLPEELITQTLIREEGQLSSSGALVIHTGKFTGRSPRDRFIVKDADTAETVDWNEINRPFDARRFDGLQQQVCAYLSRQDLWVRDSYVCADPRYRLQLRVVTEQPSGSLFCYNMFGRPGAPEAKMFTPDWTVLHAPGFRADPAADGTADANFVILNFGKRVILIGGTAYTGEIKKSIFSVLNYLLPAKGVLSMHCSANRGRQGDTALFFGLSGTGKTTLSTDPHRQLIGDDEHGWSDEGVFNFEGGCYAKCIDLNIEKEPQIFRAIRHGALLENVRFFPGSREVDYADRAITENTRVSYPLYHIEDAAKPPSGSHPRHIFFLACDAYGVLPPIARLDEGQAMYQFLSGYTAKVAGTETGVTEPSATFSACFGAPFLPLHPARYAALLGERIRRHRVQCWLVNTGWTGGGYGSGTRIPLSYTRAMITAALEGRLDTMSYTRHPVFGTAMPTVCPGVPAALLDPRNTWKNPSSYDKQAGRLAGLFINNFKKYEGHAGSRIRNGAPHLFF</sequence>
<feature type="binding site" evidence="10">
    <location>
        <position position="324"/>
    </location>
    <ligand>
        <name>ATP</name>
        <dbReference type="ChEBI" id="CHEBI:30616"/>
    </ligand>
</feature>
<dbReference type="Gene3D" id="3.40.449.10">
    <property type="entry name" value="Phosphoenolpyruvate Carboxykinase, domain 1"/>
    <property type="match status" value="1"/>
</dbReference>
<dbReference type="SUPFAM" id="SSF68923">
    <property type="entry name" value="PEP carboxykinase N-terminal domain"/>
    <property type="match status" value="1"/>
</dbReference>
<dbReference type="Gene3D" id="2.170.8.10">
    <property type="entry name" value="Phosphoenolpyruvate Carboxykinase, domain 2"/>
    <property type="match status" value="1"/>
</dbReference>
<dbReference type="EMBL" id="BAABFN010000001">
    <property type="protein sequence ID" value="GAA4302573.1"/>
    <property type="molecule type" value="Genomic_DNA"/>
</dbReference>
<keyword evidence="7 10" id="KW-0067">ATP-binding</keyword>
<dbReference type="PANTHER" id="PTHR30031:SF0">
    <property type="entry name" value="PHOSPHOENOLPYRUVATE CARBOXYKINASE (ATP)"/>
    <property type="match status" value="1"/>
</dbReference>
<evidence type="ECO:0000313" key="12">
    <source>
        <dbReference type="Proteomes" id="UP001501207"/>
    </source>
</evidence>
<feature type="binding site" evidence="10">
    <location>
        <position position="62"/>
    </location>
    <ligand>
        <name>substrate</name>
    </ligand>
</feature>
<feature type="binding site" evidence="10">
    <location>
        <position position="203"/>
    </location>
    <ligand>
        <name>substrate</name>
    </ligand>
</feature>
<evidence type="ECO:0000256" key="10">
    <source>
        <dbReference type="HAMAP-Rule" id="MF_00453"/>
    </source>
</evidence>
<evidence type="ECO:0000256" key="9">
    <source>
        <dbReference type="ARBA" id="ARBA00047371"/>
    </source>
</evidence>
<dbReference type="PANTHER" id="PTHR30031">
    <property type="entry name" value="PHOSPHOENOLPYRUVATE CARBOXYKINASE ATP"/>
    <property type="match status" value="1"/>
</dbReference>
<dbReference type="SUPFAM" id="SSF53795">
    <property type="entry name" value="PEP carboxykinase-like"/>
    <property type="match status" value="1"/>
</dbReference>
<keyword evidence="10" id="KW-0963">Cytoplasm</keyword>
<reference evidence="12" key="1">
    <citation type="journal article" date="2019" name="Int. J. Syst. Evol. Microbiol.">
        <title>The Global Catalogue of Microorganisms (GCM) 10K type strain sequencing project: providing services to taxonomists for standard genome sequencing and annotation.</title>
        <authorList>
            <consortium name="The Broad Institute Genomics Platform"/>
            <consortium name="The Broad Institute Genome Sequencing Center for Infectious Disease"/>
            <person name="Wu L."/>
            <person name="Ma J."/>
        </authorList>
    </citation>
    <scope>NUCLEOTIDE SEQUENCE [LARGE SCALE GENOMIC DNA]</scope>
    <source>
        <strain evidence="12">JCM 17664</strain>
    </source>
</reference>
<feature type="binding site" evidence="10">
    <location>
        <position position="222"/>
    </location>
    <ligand>
        <name>Mn(2+)</name>
        <dbReference type="ChEBI" id="CHEBI:29035"/>
    </ligand>
</feature>
<keyword evidence="6 10" id="KW-0210">Decarboxylase</keyword>
<dbReference type="NCBIfam" id="NF006821">
    <property type="entry name" value="PRK09344.1-3"/>
    <property type="match status" value="1"/>
</dbReference>
<feature type="binding site" evidence="10">
    <location>
        <position position="259"/>
    </location>
    <ligand>
        <name>Mn(2+)</name>
        <dbReference type="ChEBI" id="CHEBI:29035"/>
    </ligand>
</feature>
<keyword evidence="4 10" id="KW-0312">Gluconeogenesis</keyword>
<dbReference type="HAMAP" id="MF_00453">
    <property type="entry name" value="PEPCK_ATP"/>
    <property type="match status" value="1"/>
</dbReference>
<dbReference type="Gene3D" id="3.90.228.20">
    <property type="match status" value="1"/>
</dbReference>
<evidence type="ECO:0000256" key="8">
    <source>
        <dbReference type="ARBA" id="ARBA00023239"/>
    </source>
</evidence>
<feature type="binding site" evidence="10">
    <location>
        <begin position="238"/>
        <end position="246"/>
    </location>
    <ligand>
        <name>ATP</name>
        <dbReference type="ChEBI" id="CHEBI:30616"/>
    </ligand>
</feature>
<evidence type="ECO:0000256" key="6">
    <source>
        <dbReference type="ARBA" id="ARBA00022793"/>
    </source>
</evidence>
<evidence type="ECO:0000256" key="2">
    <source>
        <dbReference type="ARBA" id="ARBA00006052"/>
    </source>
</evidence>
<organism evidence="11 12">
    <name type="scientific">Compostibacter hankyongensis</name>
    <dbReference type="NCBI Taxonomy" id="1007089"/>
    <lineage>
        <taxon>Bacteria</taxon>
        <taxon>Pseudomonadati</taxon>
        <taxon>Bacteroidota</taxon>
        <taxon>Chitinophagia</taxon>
        <taxon>Chitinophagales</taxon>
        <taxon>Chitinophagaceae</taxon>
        <taxon>Compostibacter</taxon>
    </lineage>
</organism>
<evidence type="ECO:0000256" key="7">
    <source>
        <dbReference type="ARBA" id="ARBA00022840"/>
    </source>
</evidence>
<dbReference type="Pfam" id="PF01293">
    <property type="entry name" value="PEPCK_ATP"/>
    <property type="match status" value="1"/>
</dbReference>
<comment type="subcellular location">
    <subcellularLocation>
        <location evidence="10">Cytoplasm</location>
    </subcellularLocation>
</comment>
<feature type="binding site" evidence="10">
    <location>
        <position position="222"/>
    </location>
    <ligand>
        <name>ATP</name>
        <dbReference type="ChEBI" id="CHEBI:30616"/>
    </ligand>
</feature>
<dbReference type="NCBIfam" id="NF006820">
    <property type="entry name" value="PRK09344.1-2"/>
    <property type="match status" value="1"/>
</dbReference>
<dbReference type="RefSeq" id="WP_344974856.1">
    <property type="nucleotide sequence ID" value="NZ_BAABFN010000001.1"/>
</dbReference>
<proteinExistence type="inferred from homology"/>
<evidence type="ECO:0000256" key="4">
    <source>
        <dbReference type="ARBA" id="ARBA00022432"/>
    </source>
</evidence>
<keyword evidence="12" id="KW-1185">Reference proteome</keyword>
<evidence type="ECO:0000256" key="3">
    <source>
        <dbReference type="ARBA" id="ARBA00012363"/>
    </source>
</evidence>
<comment type="pathway">
    <text evidence="1 10">Carbohydrate biosynthesis; gluconeogenesis.</text>
</comment>
<feature type="binding site" evidence="10">
    <location>
        <position position="197"/>
    </location>
    <ligand>
        <name>substrate</name>
    </ligand>
</feature>
<dbReference type="InterPro" id="IPR013035">
    <property type="entry name" value="PEP_carboxykinase_C"/>
</dbReference>
<comment type="cofactor">
    <cofactor evidence="10">
        <name>Mn(2+)</name>
        <dbReference type="ChEBI" id="CHEBI:29035"/>
    </cofactor>
    <text evidence="10">Binds 1 Mn(2+) ion per subunit.</text>
</comment>
<feature type="binding site" evidence="10">
    <location>
        <position position="449"/>
    </location>
    <ligand>
        <name>ATP</name>
        <dbReference type="ChEBI" id="CHEBI:30616"/>
    </ligand>
</feature>
<feature type="binding site" evidence="10">
    <location>
        <begin position="443"/>
        <end position="444"/>
    </location>
    <ligand>
        <name>ATP</name>
        <dbReference type="ChEBI" id="CHEBI:30616"/>
    </ligand>
</feature>
<name>A0ABP8FFM1_9BACT</name>
<feature type="binding site" evidence="10">
    <location>
        <position position="324"/>
    </location>
    <ligand>
        <name>substrate</name>
    </ligand>
</feature>
<dbReference type="NCBIfam" id="TIGR00224">
    <property type="entry name" value="pckA"/>
    <property type="match status" value="1"/>
</dbReference>
<dbReference type="EC" id="4.1.1.49" evidence="3 10"/>
<dbReference type="CDD" id="cd00484">
    <property type="entry name" value="PEPCK_ATP"/>
    <property type="match status" value="1"/>
</dbReference>
<keyword evidence="8 10" id="KW-0456">Lyase</keyword>
<dbReference type="PIRSF" id="PIRSF006294">
    <property type="entry name" value="PEP_crbxkin"/>
    <property type="match status" value="1"/>
</dbReference>
<protein>
    <recommendedName>
        <fullName evidence="3 10">Phosphoenolpyruvate carboxykinase (ATP)</fullName>
        <shortName evidence="10">PCK</shortName>
        <shortName evidence="10">PEP carboxykinase</shortName>
        <shortName evidence="10">PEPCK</shortName>
        <ecNumber evidence="3 10">4.1.1.49</ecNumber>
    </recommendedName>
</protein>
<comment type="similarity">
    <text evidence="2 10">Belongs to the phosphoenolpyruvate carboxykinase (ATP) family.</text>
</comment>
<comment type="caution">
    <text evidence="11">The sequence shown here is derived from an EMBL/GenBank/DDBJ whole genome shotgun (WGS) entry which is preliminary data.</text>
</comment>
<keyword evidence="10" id="KW-0479">Metal-binding</keyword>
<feature type="binding site" evidence="10">
    <location>
        <position position="287"/>
    </location>
    <ligand>
        <name>ATP</name>
        <dbReference type="ChEBI" id="CHEBI:30616"/>
    </ligand>
</feature>
<keyword evidence="10" id="KW-0464">Manganese</keyword>
<dbReference type="Proteomes" id="UP001501207">
    <property type="component" value="Unassembled WGS sequence"/>
</dbReference>
<evidence type="ECO:0000256" key="1">
    <source>
        <dbReference type="ARBA" id="ARBA00004742"/>
    </source>
</evidence>
<keyword evidence="5 10" id="KW-0547">Nucleotide-binding</keyword>
<feature type="binding site" evidence="10">
    <location>
        <position position="203"/>
    </location>
    <ligand>
        <name>Mn(2+)</name>
        <dbReference type="ChEBI" id="CHEBI:29035"/>
    </ligand>
</feature>
<dbReference type="InterPro" id="IPR001272">
    <property type="entry name" value="PEP_carboxykinase_ATP"/>
</dbReference>
<comment type="function">
    <text evidence="10">Involved in the gluconeogenesis. Catalyzes the conversion of oxaloacetate (OAA) to phosphoenolpyruvate (PEP) through direct phosphoryl transfer between the nucleoside triphosphate and OAA.</text>
</comment>
<dbReference type="InterPro" id="IPR008210">
    <property type="entry name" value="PEP_carboxykinase_N"/>
</dbReference>
<dbReference type="InterPro" id="IPR015994">
    <property type="entry name" value="PEPCK_ATP_CS"/>
</dbReference>
<comment type="catalytic activity">
    <reaction evidence="9 10">
        <text>oxaloacetate + ATP = phosphoenolpyruvate + ADP + CO2</text>
        <dbReference type="Rhea" id="RHEA:18617"/>
        <dbReference type="ChEBI" id="CHEBI:16452"/>
        <dbReference type="ChEBI" id="CHEBI:16526"/>
        <dbReference type="ChEBI" id="CHEBI:30616"/>
        <dbReference type="ChEBI" id="CHEBI:58702"/>
        <dbReference type="ChEBI" id="CHEBI:456216"/>
        <dbReference type="EC" id="4.1.1.49"/>
    </reaction>
</comment>
<evidence type="ECO:0000256" key="5">
    <source>
        <dbReference type="ARBA" id="ARBA00022741"/>
    </source>
</evidence>
<feature type="binding site" evidence="10">
    <location>
        <position position="203"/>
    </location>
    <ligand>
        <name>ATP</name>
        <dbReference type="ChEBI" id="CHEBI:30616"/>
    </ligand>
</feature>
<evidence type="ECO:0000313" key="11">
    <source>
        <dbReference type="EMBL" id="GAA4302573.1"/>
    </source>
</evidence>
<accession>A0ABP8FFM1</accession>
<dbReference type="PROSITE" id="PS00532">
    <property type="entry name" value="PEPCK_ATP"/>
    <property type="match status" value="1"/>
</dbReference>
<gene>
    <name evidence="10 11" type="primary">pckA</name>
    <name evidence="11" type="ORF">GCM10023143_05130</name>
</gene>